<sequence>MAGLTPLVLMMLIAVASALQPPTWTPRGTANLFHQRSNFIGGYALTAPCCPKGTIACTWPDCSSTVKASQQCSDPSWAGFKYELGQGICCLPGWTGQKSPSGPGQYFCTPGPNASDACPAAPSPAPTSQSPQPAPTTPVNTPTVQPVVAQPTPVTSVNSPPPSANPVIASPSPVTLKTTPILSLVPIPPTSSSFPTSTSSPSSPSSTFSTQLSTSTSTSQTTSASAPTSTNLASSQQNSIIPHPTLNAVEPSTSITPGSQTLSTGQILGIVFGVLSAATFLLLLPWLWRRLWGPGRILPPGDQMYAPPGEEDAYQETEEQQRQREERFEGGNRQELLPDRRSQAQGTYSRAPSTVGNLGFADRPYSRSPTRHSQISGFKYISPISGDQ</sequence>
<dbReference type="PRINTS" id="PR01217">
    <property type="entry name" value="PRICHEXTENSN"/>
</dbReference>
<feature type="compositionally biased region" description="Polar residues" evidence="1">
    <location>
        <begin position="367"/>
        <end position="376"/>
    </location>
</feature>
<organism evidence="4 5">
    <name type="scientific">Podospora didyma</name>
    <dbReference type="NCBI Taxonomy" id="330526"/>
    <lineage>
        <taxon>Eukaryota</taxon>
        <taxon>Fungi</taxon>
        <taxon>Dikarya</taxon>
        <taxon>Ascomycota</taxon>
        <taxon>Pezizomycotina</taxon>
        <taxon>Sordariomycetes</taxon>
        <taxon>Sordariomycetidae</taxon>
        <taxon>Sordariales</taxon>
        <taxon>Podosporaceae</taxon>
        <taxon>Podospora</taxon>
    </lineage>
</organism>
<evidence type="ECO:0000256" key="2">
    <source>
        <dbReference type="SAM" id="Phobius"/>
    </source>
</evidence>
<keyword evidence="2" id="KW-0812">Transmembrane</keyword>
<feature type="chain" id="PRO_5042091206" evidence="3">
    <location>
        <begin position="19"/>
        <end position="388"/>
    </location>
</feature>
<feature type="region of interest" description="Disordered" evidence="1">
    <location>
        <begin position="117"/>
        <end position="171"/>
    </location>
</feature>
<name>A0AAE0K1I8_9PEZI</name>
<accession>A0AAE0K1I8</accession>
<feature type="signal peptide" evidence="3">
    <location>
        <begin position="1"/>
        <end position="18"/>
    </location>
</feature>
<evidence type="ECO:0000256" key="1">
    <source>
        <dbReference type="SAM" id="MobiDB-lite"/>
    </source>
</evidence>
<proteinExistence type="predicted"/>
<feature type="compositionally biased region" description="Low complexity" evidence="1">
    <location>
        <begin position="126"/>
        <end position="158"/>
    </location>
</feature>
<evidence type="ECO:0000313" key="4">
    <source>
        <dbReference type="EMBL" id="KAK3367997.1"/>
    </source>
</evidence>
<feature type="compositionally biased region" description="Acidic residues" evidence="1">
    <location>
        <begin position="309"/>
        <end position="318"/>
    </location>
</feature>
<reference evidence="4" key="2">
    <citation type="submission" date="2023-06" db="EMBL/GenBank/DDBJ databases">
        <authorList>
            <consortium name="Lawrence Berkeley National Laboratory"/>
            <person name="Haridas S."/>
            <person name="Hensen N."/>
            <person name="Bonometti L."/>
            <person name="Westerberg I."/>
            <person name="Brannstrom I.O."/>
            <person name="Guillou S."/>
            <person name="Cros-Aarteil S."/>
            <person name="Calhoun S."/>
            <person name="Kuo A."/>
            <person name="Mondo S."/>
            <person name="Pangilinan J."/>
            <person name="Riley R."/>
            <person name="LaButti K."/>
            <person name="Andreopoulos B."/>
            <person name="Lipzen A."/>
            <person name="Chen C."/>
            <person name="Yanf M."/>
            <person name="Daum C."/>
            <person name="Ng V."/>
            <person name="Clum A."/>
            <person name="Steindorff A."/>
            <person name="Ohm R."/>
            <person name="Martin F."/>
            <person name="Silar P."/>
            <person name="Natvig D."/>
            <person name="Lalanne C."/>
            <person name="Gautier V."/>
            <person name="Ament-velasquez S.L."/>
            <person name="Kruys A."/>
            <person name="Hutchinson M.I."/>
            <person name="Powell A.J."/>
            <person name="Barry K."/>
            <person name="Miller A.N."/>
            <person name="Grigoriev I.V."/>
            <person name="Debuchy R."/>
            <person name="Gladieux P."/>
            <person name="Thoren M.H."/>
            <person name="Johannesson H."/>
        </authorList>
    </citation>
    <scope>NUCLEOTIDE SEQUENCE</scope>
    <source>
        <strain evidence="4">CBS 232.78</strain>
    </source>
</reference>
<protein>
    <submittedName>
        <fullName evidence="4">Uncharacterized protein</fullName>
    </submittedName>
</protein>
<feature type="transmembrane region" description="Helical" evidence="2">
    <location>
        <begin position="267"/>
        <end position="288"/>
    </location>
</feature>
<feature type="region of interest" description="Disordered" evidence="1">
    <location>
        <begin position="189"/>
        <end position="237"/>
    </location>
</feature>
<keyword evidence="2" id="KW-0472">Membrane</keyword>
<feature type="compositionally biased region" description="Basic and acidic residues" evidence="1">
    <location>
        <begin position="319"/>
        <end position="342"/>
    </location>
</feature>
<dbReference type="Proteomes" id="UP001285441">
    <property type="component" value="Unassembled WGS sequence"/>
</dbReference>
<comment type="caution">
    <text evidence="4">The sequence shown here is derived from an EMBL/GenBank/DDBJ whole genome shotgun (WGS) entry which is preliminary data.</text>
</comment>
<feature type="compositionally biased region" description="Polar residues" evidence="1">
    <location>
        <begin position="343"/>
        <end position="356"/>
    </location>
</feature>
<dbReference type="EMBL" id="JAULSW010000011">
    <property type="protein sequence ID" value="KAK3367997.1"/>
    <property type="molecule type" value="Genomic_DNA"/>
</dbReference>
<keyword evidence="3" id="KW-0732">Signal</keyword>
<gene>
    <name evidence="4" type="ORF">B0H63DRAFT_529699</name>
</gene>
<dbReference type="AlphaFoldDB" id="A0AAE0K1I8"/>
<keyword evidence="5" id="KW-1185">Reference proteome</keyword>
<evidence type="ECO:0000313" key="5">
    <source>
        <dbReference type="Proteomes" id="UP001285441"/>
    </source>
</evidence>
<reference evidence="4" key="1">
    <citation type="journal article" date="2023" name="Mol. Phylogenet. Evol.">
        <title>Genome-scale phylogeny and comparative genomics of the fungal order Sordariales.</title>
        <authorList>
            <person name="Hensen N."/>
            <person name="Bonometti L."/>
            <person name="Westerberg I."/>
            <person name="Brannstrom I.O."/>
            <person name="Guillou S."/>
            <person name="Cros-Aarteil S."/>
            <person name="Calhoun S."/>
            <person name="Haridas S."/>
            <person name="Kuo A."/>
            <person name="Mondo S."/>
            <person name="Pangilinan J."/>
            <person name="Riley R."/>
            <person name="LaButti K."/>
            <person name="Andreopoulos B."/>
            <person name="Lipzen A."/>
            <person name="Chen C."/>
            <person name="Yan M."/>
            <person name="Daum C."/>
            <person name="Ng V."/>
            <person name="Clum A."/>
            <person name="Steindorff A."/>
            <person name="Ohm R.A."/>
            <person name="Martin F."/>
            <person name="Silar P."/>
            <person name="Natvig D.O."/>
            <person name="Lalanne C."/>
            <person name="Gautier V."/>
            <person name="Ament-Velasquez S.L."/>
            <person name="Kruys A."/>
            <person name="Hutchinson M.I."/>
            <person name="Powell A.J."/>
            <person name="Barry K."/>
            <person name="Miller A.N."/>
            <person name="Grigoriev I.V."/>
            <person name="Debuchy R."/>
            <person name="Gladieux P."/>
            <person name="Hiltunen Thoren M."/>
            <person name="Johannesson H."/>
        </authorList>
    </citation>
    <scope>NUCLEOTIDE SEQUENCE</scope>
    <source>
        <strain evidence="4">CBS 232.78</strain>
    </source>
</reference>
<evidence type="ECO:0000256" key="3">
    <source>
        <dbReference type="SAM" id="SignalP"/>
    </source>
</evidence>
<feature type="compositionally biased region" description="Low complexity" evidence="1">
    <location>
        <begin position="190"/>
        <end position="235"/>
    </location>
</feature>
<keyword evidence="2" id="KW-1133">Transmembrane helix</keyword>
<feature type="region of interest" description="Disordered" evidence="1">
    <location>
        <begin position="302"/>
        <end position="388"/>
    </location>
</feature>